<organism evidence="1 2">
    <name type="scientific">Sphaerobolus stellatus (strain SS14)</name>
    <dbReference type="NCBI Taxonomy" id="990650"/>
    <lineage>
        <taxon>Eukaryota</taxon>
        <taxon>Fungi</taxon>
        <taxon>Dikarya</taxon>
        <taxon>Basidiomycota</taxon>
        <taxon>Agaricomycotina</taxon>
        <taxon>Agaricomycetes</taxon>
        <taxon>Phallomycetidae</taxon>
        <taxon>Geastrales</taxon>
        <taxon>Sphaerobolaceae</taxon>
        <taxon>Sphaerobolus</taxon>
    </lineage>
</organism>
<sequence>MHHHAIVAFRMDWETARQLAARAFSLSGARSRLGNLECMQPSTMATVSIRYQRIVVEIQAQASVVPIGITQSAPVKVVFRGLDINIVSAHDKLSDGIIRIWRPNQDPVNGSPPRQAQPKLLTARRALYHREACAWVDHVLESEQGRPLRGAARRRLLFGRDATSQTKVDVKHLNAIKQSFTTLEQQPGYDKGRFLYHDKPMWIMRLDLSKWSSANPTTSTITGLKLINDSETYGLIAVGSLYRGRYPSHLATESRSRGLTFSSSATPTAYYMARYAFIDHREAWS</sequence>
<proteinExistence type="predicted"/>
<name>A0A0C9VV32_SPHS4</name>
<dbReference type="EMBL" id="KN837132">
    <property type="protein sequence ID" value="KIJ42141.1"/>
    <property type="molecule type" value="Genomic_DNA"/>
</dbReference>
<evidence type="ECO:0000313" key="2">
    <source>
        <dbReference type="Proteomes" id="UP000054279"/>
    </source>
</evidence>
<protein>
    <submittedName>
        <fullName evidence="1">Uncharacterized protein</fullName>
    </submittedName>
</protein>
<evidence type="ECO:0000313" key="1">
    <source>
        <dbReference type="EMBL" id="KIJ42141.1"/>
    </source>
</evidence>
<dbReference type="Proteomes" id="UP000054279">
    <property type="component" value="Unassembled WGS sequence"/>
</dbReference>
<accession>A0A0C9VV32</accession>
<gene>
    <name evidence="1" type="ORF">M422DRAFT_254835</name>
</gene>
<keyword evidence="2" id="KW-1185">Reference proteome</keyword>
<reference evidence="1 2" key="1">
    <citation type="submission" date="2014-06" db="EMBL/GenBank/DDBJ databases">
        <title>Evolutionary Origins and Diversification of the Mycorrhizal Mutualists.</title>
        <authorList>
            <consortium name="DOE Joint Genome Institute"/>
            <consortium name="Mycorrhizal Genomics Consortium"/>
            <person name="Kohler A."/>
            <person name="Kuo A."/>
            <person name="Nagy L.G."/>
            <person name="Floudas D."/>
            <person name="Copeland A."/>
            <person name="Barry K.W."/>
            <person name="Cichocki N."/>
            <person name="Veneault-Fourrey C."/>
            <person name="LaButti K."/>
            <person name="Lindquist E.A."/>
            <person name="Lipzen A."/>
            <person name="Lundell T."/>
            <person name="Morin E."/>
            <person name="Murat C."/>
            <person name="Riley R."/>
            <person name="Ohm R."/>
            <person name="Sun H."/>
            <person name="Tunlid A."/>
            <person name="Henrissat B."/>
            <person name="Grigoriev I.V."/>
            <person name="Hibbett D.S."/>
            <person name="Martin F."/>
        </authorList>
    </citation>
    <scope>NUCLEOTIDE SEQUENCE [LARGE SCALE GENOMIC DNA]</scope>
    <source>
        <strain evidence="1 2">SS14</strain>
    </source>
</reference>
<dbReference type="AlphaFoldDB" id="A0A0C9VV32"/>
<dbReference type="HOGENOM" id="CLU_977185_0_0_1"/>